<feature type="region of interest" description="Disordered" evidence="1">
    <location>
        <begin position="1"/>
        <end position="23"/>
    </location>
</feature>
<sequence length="78" mass="8471">MNLWAPRSDARWSRTKNPPTSHRTAMAARPLGVVPTVLDLSQSPRHLTAASGTSAAQRWITAGVSYEITGLQAKLCQQ</sequence>
<name>A0A084WL70_ANOSI</name>
<accession>A0A084WL70</accession>
<dbReference type="AlphaFoldDB" id="A0A084WL70"/>
<reference evidence="2 4" key="1">
    <citation type="journal article" date="2014" name="BMC Genomics">
        <title>Genome sequence of Anopheles sinensis provides insight into genetics basis of mosquito competence for malaria parasites.</title>
        <authorList>
            <person name="Zhou D."/>
            <person name="Zhang D."/>
            <person name="Ding G."/>
            <person name="Shi L."/>
            <person name="Hou Q."/>
            <person name="Ye Y."/>
            <person name="Xu Y."/>
            <person name="Zhou H."/>
            <person name="Xiong C."/>
            <person name="Li S."/>
            <person name="Yu J."/>
            <person name="Hong S."/>
            <person name="Yu X."/>
            <person name="Zou P."/>
            <person name="Chen C."/>
            <person name="Chang X."/>
            <person name="Wang W."/>
            <person name="Lv Y."/>
            <person name="Sun Y."/>
            <person name="Ma L."/>
            <person name="Shen B."/>
            <person name="Zhu C."/>
        </authorList>
    </citation>
    <scope>NUCLEOTIDE SEQUENCE [LARGE SCALE GENOMIC DNA]</scope>
</reference>
<keyword evidence="4" id="KW-1185">Reference proteome</keyword>
<proteinExistence type="predicted"/>
<dbReference type="Proteomes" id="UP000030765">
    <property type="component" value="Unassembled WGS sequence"/>
</dbReference>
<protein>
    <submittedName>
        <fullName evidence="2 3">DNA topoisomerase IV, subunit B</fullName>
    </submittedName>
</protein>
<evidence type="ECO:0000313" key="3">
    <source>
        <dbReference type="EnsemblMetazoa" id="ASIC019006-PA"/>
    </source>
</evidence>
<dbReference type="EnsemblMetazoa" id="ASIC019006-RA">
    <property type="protein sequence ID" value="ASIC019006-PA"/>
    <property type="gene ID" value="ASIC019006"/>
</dbReference>
<organism evidence="2">
    <name type="scientific">Anopheles sinensis</name>
    <name type="common">Mosquito</name>
    <dbReference type="NCBI Taxonomy" id="74873"/>
    <lineage>
        <taxon>Eukaryota</taxon>
        <taxon>Metazoa</taxon>
        <taxon>Ecdysozoa</taxon>
        <taxon>Arthropoda</taxon>
        <taxon>Hexapoda</taxon>
        <taxon>Insecta</taxon>
        <taxon>Pterygota</taxon>
        <taxon>Neoptera</taxon>
        <taxon>Endopterygota</taxon>
        <taxon>Diptera</taxon>
        <taxon>Nematocera</taxon>
        <taxon>Culicoidea</taxon>
        <taxon>Culicidae</taxon>
        <taxon>Anophelinae</taxon>
        <taxon>Anopheles</taxon>
    </lineage>
</organism>
<evidence type="ECO:0000256" key="1">
    <source>
        <dbReference type="SAM" id="MobiDB-lite"/>
    </source>
</evidence>
<keyword evidence="2" id="KW-0413">Isomerase</keyword>
<dbReference type="GO" id="GO:0016853">
    <property type="term" value="F:isomerase activity"/>
    <property type="evidence" value="ECO:0007669"/>
    <property type="project" value="UniProtKB-KW"/>
</dbReference>
<evidence type="ECO:0000313" key="2">
    <source>
        <dbReference type="EMBL" id="KFB50964.1"/>
    </source>
</evidence>
<evidence type="ECO:0000313" key="4">
    <source>
        <dbReference type="Proteomes" id="UP000030765"/>
    </source>
</evidence>
<dbReference type="VEuPathDB" id="VectorBase:ASIC019006"/>
<reference evidence="3" key="2">
    <citation type="submission" date="2020-05" db="UniProtKB">
        <authorList>
            <consortium name="EnsemblMetazoa"/>
        </authorList>
    </citation>
    <scope>IDENTIFICATION</scope>
</reference>
<gene>
    <name evidence="2" type="ORF">ZHAS_00019006</name>
</gene>
<dbReference type="EMBL" id="KE525350">
    <property type="protein sequence ID" value="KFB50964.1"/>
    <property type="molecule type" value="Genomic_DNA"/>
</dbReference>
<dbReference type="EMBL" id="ATLV01024194">
    <property type="status" value="NOT_ANNOTATED_CDS"/>
    <property type="molecule type" value="Genomic_DNA"/>
</dbReference>